<feature type="region of interest" description="Disordered" evidence="9">
    <location>
        <begin position="561"/>
        <end position="586"/>
    </location>
</feature>
<dbReference type="EMBL" id="CALNXI010000007">
    <property type="protein sequence ID" value="CAH3014231.1"/>
    <property type="molecule type" value="Genomic_DNA"/>
</dbReference>
<feature type="signal peptide" evidence="10">
    <location>
        <begin position="1"/>
        <end position="22"/>
    </location>
</feature>
<evidence type="ECO:0000313" key="12">
    <source>
        <dbReference type="EMBL" id="CAH3014231.1"/>
    </source>
</evidence>
<dbReference type="InterPro" id="IPR000834">
    <property type="entry name" value="Peptidase_M14"/>
</dbReference>
<dbReference type="InterPro" id="IPR057247">
    <property type="entry name" value="CARBOXYPEPT_ZN_2"/>
</dbReference>
<comment type="caution">
    <text evidence="12">The sequence shown here is derived from an EMBL/GenBank/DDBJ whole genome shotgun (WGS) entry which is preliminary data.</text>
</comment>
<keyword evidence="4" id="KW-0479">Metal-binding</keyword>
<evidence type="ECO:0000256" key="9">
    <source>
        <dbReference type="SAM" id="MobiDB-lite"/>
    </source>
</evidence>
<protein>
    <recommendedName>
        <fullName evidence="11">Peptidase M14 domain-containing protein</fullName>
    </recommendedName>
</protein>
<name>A0ABN8LBA1_9CNID</name>
<keyword evidence="3" id="KW-0645">Protease</keyword>
<comment type="similarity">
    <text evidence="2 8">Belongs to the peptidase M14 family.</text>
</comment>
<reference evidence="12 13" key="1">
    <citation type="submission" date="2022-05" db="EMBL/GenBank/DDBJ databases">
        <authorList>
            <consortium name="Genoscope - CEA"/>
            <person name="William W."/>
        </authorList>
    </citation>
    <scope>NUCLEOTIDE SEQUENCE [LARGE SCALE GENOMIC DNA]</scope>
</reference>
<dbReference type="Pfam" id="PF00246">
    <property type="entry name" value="Peptidase_M14"/>
    <property type="match status" value="1"/>
</dbReference>
<keyword evidence="5" id="KW-0378">Hydrolase</keyword>
<dbReference type="CDD" id="cd03858">
    <property type="entry name" value="M14_CP_N-E_like"/>
    <property type="match status" value="1"/>
</dbReference>
<keyword evidence="7" id="KW-0325">Glycoprotein</keyword>
<dbReference type="SUPFAM" id="SSF53187">
    <property type="entry name" value="Zn-dependent exopeptidases"/>
    <property type="match status" value="1"/>
</dbReference>
<feature type="chain" id="PRO_5045629824" description="Peptidase M14 domain-containing protein" evidence="10">
    <location>
        <begin position="23"/>
        <end position="586"/>
    </location>
</feature>
<evidence type="ECO:0000256" key="8">
    <source>
        <dbReference type="PROSITE-ProRule" id="PRU01379"/>
    </source>
</evidence>
<evidence type="ECO:0000313" key="13">
    <source>
        <dbReference type="Proteomes" id="UP001159427"/>
    </source>
</evidence>
<dbReference type="PANTHER" id="PTHR11532">
    <property type="entry name" value="PROTEASE M14 CARBOXYPEPTIDASE"/>
    <property type="match status" value="1"/>
</dbReference>
<keyword evidence="3" id="KW-0121">Carboxypeptidase</keyword>
<dbReference type="Gene3D" id="2.60.40.1120">
    <property type="entry name" value="Carboxypeptidase-like, regulatory domain"/>
    <property type="match status" value="1"/>
</dbReference>
<comment type="cofactor">
    <cofactor evidence="1">
        <name>Zn(2+)</name>
        <dbReference type="ChEBI" id="CHEBI:29105"/>
    </cofactor>
</comment>
<evidence type="ECO:0000256" key="5">
    <source>
        <dbReference type="ARBA" id="ARBA00022801"/>
    </source>
</evidence>
<dbReference type="PROSITE" id="PS52035">
    <property type="entry name" value="PEPTIDASE_M14"/>
    <property type="match status" value="1"/>
</dbReference>
<keyword evidence="13" id="KW-1185">Reference proteome</keyword>
<organism evidence="12 13">
    <name type="scientific">Porites evermanni</name>
    <dbReference type="NCBI Taxonomy" id="104178"/>
    <lineage>
        <taxon>Eukaryota</taxon>
        <taxon>Metazoa</taxon>
        <taxon>Cnidaria</taxon>
        <taxon>Anthozoa</taxon>
        <taxon>Hexacorallia</taxon>
        <taxon>Scleractinia</taxon>
        <taxon>Fungiina</taxon>
        <taxon>Poritidae</taxon>
        <taxon>Porites</taxon>
    </lineage>
</organism>
<accession>A0ABN8LBA1</accession>
<dbReference type="Pfam" id="PF13620">
    <property type="entry name" value="CarboxypepD_reg"/>
    <property type="match status" value="1"/>
</dbReference>
<dbReference type="PANTHER" id="PTHR11532:SF73">
    <property type="entry name" value="CARBOXYPEPTIDASE D"/>
    <property type="match status" value="1"/>
</dbReference>
<feature type="domain" description="Peptidase M14" evidence="11">
    <location>
        <begin position="37"/>
        <end position="332"/>
    </location>
</feature>
<gene>
    <name evidence="12" type="ORF">PEVE_00039553</name>
</gene>
<sequence>MGRLSPVLVVIFIFLRVFLVSSRPKSSRRSLGEEDWTYHNYMQMTGYLQGLHRQYPKITRLYSIGKSVQGRKMWVIEISDNPGKHEAGEPEFKYVANMHGNEAVGRELLLHLAKEFCENYGRDTNLTKMLDTTRIHLMPSMNPDGYELAAEGNNRKDWIIGRSNANNVDLNRNFPDQFFGSVTGPPQPETLAVMKWIHDYPFVLSANLHGGSLVANYPFDDAPNGKNEYSKSPDDDVFKELAKSYSMAHPTMHLKNPPWPCPEVPPDHFDDGVTNGAAWYSVSGGMQDYNYVNSNCFEVTIEQGCKKFPEAAELPKAWEENKRALIAYIDQVHKGVKGFVKDSQGSPIPGAAIHVDNRRKEVITAKDGDYWRLLLPGGYKVTATARGYEPQTKEITVTDRDAAELNFVLKKSTGENSNMDEEQQDSEKPNPVEDSKPEAGSPVPAVDLNSAAAGEMTQVGSMMPSGGDYGVVMNGGGMESTIQNGQYGISNSMGSPMDNMGGDMGLGSNVDMGGPMNDAELDRFAMMSPYEAESKDNTKGFVHVTTDEHEPAMQHANYANAESNDQVGMSDSNSNILKKSVLGRPR</sequence>
<evidence type="ECO:0000256" key="6">
    <source>
        <dbReference type="ARBA" id="ARBA00022833"/>
    </source>
</evidence>
<feature type="compositionally biased region" description="Polar residues" evidence="9">
    <location>
        <begin position="561"/>
        <end position="577"/>
    </location>
</feature>
<feature type="region of interest" description="Disordered" evidence="9">
    <location>
        <begin position="410"/>
        <end position="445"/>
    </location>
</feature>
<evidence type="ECO:0000256" key="1">
    <source>
        <dbReference type="ARBA" id="ARBA00001947"/>
    </source>
</evidence>
<proteinExistence type="inferred from homology"/>
<evidence type="ECO:0000259" key="11">
    <source>
        <dbReference type="PROSITE" id="PS52035"/>
    </source>
</evidence>
<dbReference type="PROSITE" id="PS00132">
    <property type="entry name" value="CARBOXYPEPT_ZN_1"/>
    <property type="match status" value="1"/>
</dbReference>
<evidence type="ECO:0000256" key="10">
    <source>
        <dbReference type="SAM" id="SignalP"/>
    </source>
</evidence>
<dbReference type="CDD" id="cd11308">
    <property type="entry name" value="Peptidase_M14NE-CP-C_like"/>
    <property type="match status" value="1"/>
</dbReference>
<dbReference type="Proteomes" id="UP001159427">
    <property type="component" value="Unassembled WGS sequence"/>
</dbReference>
<dbReference type="InterPro" id="IPR057246">
    <property type="entry name" value="CARBOXYPEPT_ZN_1"/>
</dbReference>
<keyword evidence="10" id="KW-0732">Signal</keyword>
<dbReference type="SMART" id="SM00631">
    <property type="entry name" value="Zn_pept"/>
    <property type="match status" value="1"/>
</dbReference>
<dbReference type="SUPFAM" id="SSF49464">
    <property type="entry name" value="Carboxypeptidase regulatory domain-like"/>
    <property type="match status" value="1"/>
</dbReference>
<evidence type="ECO:0000256" key="4">
    <source>
        <dbReference type="ARBA" id="ARBA00022723"/>
    </source>
</evidence>
<dbReference type="InterPro" id="IPR050753">
    <property type="entry name" value="Peptidase_M14_domain"/>
</dbReference>
<evidence type="ECO:0000256" key="2">
    <source>
        <dbReference type="ARBA" id="ARBA00005988"/>
    </source>
</evidence>
<keyword evidence="6" id="KW-0862">Zinc</keyword>
<dbReference type="PRINTS" id="PR00765">
    <property type="entry name" value="CRBOXYPTASEA"/>
</dbReference>
<dbReference type="InterPro" id="IPR008969">
    <property type="entry name" value="CarboxyPept-like_regulatory"/>
</dbReference>
<feature type="active site" description="Proton donor/acceptor" evidence="8">
    <location>
        <position position="302"/>
    </location>
</feature>
<evidence type="ECO:0000256" key="3">
    <source>
        <dbReference type="ARBA" id="ARBA00022645"/>
    </source>
</evidence>
<dbReference type="Gene3D" id="3.40.630.10">
    <property type="entry name" value="Zn peptidases"/>
    <property type="match status" value="1"/>
</dbReference>
<dbReference type="PROSITE" id="PS00133">
    <property type="entry name" value="CARBOXYPEPT_ZN_2"/>
    <property type="match status" value="1"/>
</dbReference>
<evidence type="ECO:0000256" key="7">
    <source>
        <dbReference type="ARBA" id="ARBA00023180"/>
    </source>
</evidence>
<feature type="compositionally biased region" description="Basic and acidic residues" evidence="9">
    <location>
        <begin position="425"/>
        <end position="437"/>
    </location>
</feature>